<evidence type="ECO:0000259" key="1">
    <source>
        <dbReference type="Pfam" id="PF00808"/>
    </source>
</evidence>
<organism evidence="2 3">
    <name type="scientific">Port-miou virus</name>
    <dbReference type="NCBI Taxonomy" id="1733873"/>
    <lineage>
        <taxon>Viruses</taxon>
        <taxon>Varidnaviria</taxon>
        <taxon>Bamfordvirae</taxon>
        <taxon>Nucleocytoviricota</taxon>
        <taxon>Megaviricetes</taxon>
        <taxon>Pimascovirales</taxon>
        <taxon>Pimascovirales incertae sedis</taxon>
        <taxon>Marseilleviridae</taxon>
        <taxon>Losannavirus</taxon>
        <taxon>Losannavirus lausannense</taxon>
        <taxon>Lausannevirus</taxon>
    </lineage>
</organism>
<feature type="domain" description="Transcription factor CBF/NF-Y/archaeal histone" evidence="1">
    <location>
        <begin position="90"/>
        <end position="150"/>
    </location>
</feature>
<evidence type="ECO:0000313" key="3">
    <source>
        <dbReference type="Proteomes" id="UP000319438"/>
    </source>
</evidence>
<accession>A0A0N9PVA9</accession>
<dbReference type="InterPro" id="IPR002119">
    <property type="entry name" value="Histone_H2A"/>
</dbReference>
<dbReference type="Pfam" id="PF00808">
    <property type="entry name" value="CBFD_NFYB_HMF"/>
    <property type="match status" value="1"/>
</dbReference>
<dbReference type="InterPro" id="IPR003958">
    <property type="entry name" value="CBFA_NFYB_domain"/>
</dbReference>
<name>A0A0N9PVA9_9VIRU</name>
<dbReference type="GO" id="GO:0003677">
    <property type="term" value="F:DNA binding"/>
    <property type="evidence" value="ECO:0007669"/>
    <property type="project" value="InterPro"/>
</dbReference>
<proteinExistence type="predicted"/>
<dbReference type="GO" id="GO:0046982">
    <property type="term" value="F:protein heterodimerization activity"/>
    <property type="evidence" value="ECO:0007669"/>
    <property type="project" value="InterPro"/>
</dbReference>
<evidence type="ECO:0000313" key="2">
    <source>
        <dbReference type="EMBL" id="ALH06745.1"/>
    </source>
</evidence>
<protein>
    <submittedName>
        <fullName evidence="2">Histone H2A domain-containing protein</fullName>
    </submittedName>
</protein>
<dbReference type="PANTHER" id="PTHR23430">
    <property type="entry name" value="HISTONE H2A"/>
    <property type="match status" value="1"/>
</dbReference>
<dbReference type="Gene3D" id="1.10.20.10">
    <property type="entry name" value="Histone, subunit A"/>
    <property type="match status" value="1"/>
</dbReference>
<dbReference type="Proteomes" id="UP000319438">
    <property type="component" value="Segment"/>
</dbReference>
<dbReference type="InterPro" id="IPR009072">
    <property type="entry name" value="Histone-fold"/>
</dbReference>
<dbReference type="EMBL" id="KT428292">
    <property type="protein sequence ID" value="ALH06745.1"/>
    <property type="molecule type" value="Genomic_DNA"/>
</dbReference>
<gene>
    <name evidence="2" type="ORF">PMV_047</name>
</gene>
<reference evidence="2" key="1">
    <citation type="journal article" date="2015" name="Genome Announc.">
        <title>Complete Genome Sequence of a New Member of the Marseilleviridae Recovered from the Brackish Submarine Spring in the Cassis Port-Miou Calanque, France.</title>
        <authorList>
            <person name="Doutre G."/>
            <person name="Arfib B."/>
            <person name="Rochette P."/>
            <person name="Claverie J.M."/>
            <person name="Bonin P."/>
            <person name="Abergel C."/>
        </authorList>
    </citation>
    <scope>NUCLEOTIDE SEQUENCE [LARGE SCALE GENOMIC DNA]</scope>
    <source>
        <strain evidence="2">1</strain>
    </source>
</reference>
<dbReference type="GO" id="GO:0030527">
    <property type="term" value="F:structural constituent of chromatin"/>
    <property type="evidence" value="ECO:0007669"/>
    <property type="project" value="InterPro"/>
</dbReference>
<dbReference type="SMART" id="SM00414">
    <property type="entry name" value="H2A"/>
    <property type="match status" value="1"/>
</dbReference>
<sequence>MERIGKYGLFIKRMTPKDTEVTKEAVEQISSMLSFLAETLLRKSTILLGDKKTIKHEVIFWLLRDIPGELGKHSKDYVDSVVYGKRELIFPTKRTENLMRTKTCKRVGQSAVKTLTAILEYFCSEVLEAASKEAKRNSRKRIKVLDIQNSVKKDAELFKVFGSGIFSGR</sequence>
<dbReference type="SUPFAM" id="SSF47113">
    <property type="entry name" value="Histone-fold"/>
    <property type="match status" value="1"/>
</dbReference>